<dbReference type="AlphaFoldDB" id="A0A1I6M7C6"/>
<protein>
    <submittedName>
        <fullName evidence="1">Uncharacterized protein</fullName>
    </submittedName>
</protein>
<gene>
    <name evidence="1" type="ORF">SAMN05192580_3607</name>
</gene>
<sequence>MARKKRYLTATMADGYVKTIGPTAAPLTHYWRIIAHLHGGKYEVFWGHATSAKEATSKEALTEQAAGRHGWKSFDFEVVELTEH</sequence>
<dbReference type="RefSeq" id="WP_093316740.1">
    <property type="nucleotide sequence ID" value="NZ_FOZG01000003.1"/>
</dbReference>
<name>A0A1I6M7C6_9SPHN</name>
<accession>A0A1I6M7C6</accession>
<keyword evidence="2" id="KW-1185">Reference proteome</keyword>
<evidence type="ECO:0000313" key="2">
    <source>
        <dbReference type="Proteomes" id="UP000198824"/>
    </source>
</evidence>
<proteinExistence type="predicted"/>
<organism evidence="1 2">
    <name type="scientific">Sphingomonas jatrophae</name>
    <dbReference type="NCBI Taxonomy" id="1166337"/>
    <lineage>
        <taxon>Bacteria</taxon>
        <taxon>Pseudomonadati</taxon>
        <taxon>Pseudomonadota</taxon>
        <taxon>Alphaproteobacteria</taxon>
        <taxon>Sphingomonadales</taxon>
        <taxon>Sphingomonadaceae</taxon>
        <taxon>Sphingomonas</taxon>
    </lineage>
</organism>
<dbReference type="EMBL" id="FOZG01000003">
    <property type="protein sequence ID" value="SFS11587.1"/>
    <property type="molecule type" value="Genomic_DNA"/>
</dbReference>
<reference evidence="1 2" key="1">
    <citation type="submission" date="2016-10" db="EMBL/GenBank/DDBJ databases">
        <authorList>
            <person name="de Groot N.N."/>
        </authorList>
    </citation>
    <scope>NUCLEOTIDE SEQUENCE [LARGE SCALE GENOMIC DNA]</scope>
    <source>
        <strain evidence="1 2">S5-249</strain>
    </source>
</reference>
<evidence type="ECO:0000313" key="1">
    <source>
        <dbReference type="EMBL" id="SFS11587.1"/>
    </source>
</evidence>
<dbReference type="Proteomes" id="UP000198824">
    <property type="component" value="Unassembled WGS sequence"/>
</dbReference>
<dbReference type="OrthoDB" id="7506465at2"/>